<dbReference type="GO" id="GO:0005886">
    <property type="term" value="C:plasma membrane"/>
    <property type="evidence" value="ECO:0007669"/>
    <property type="project" value="UniProtKB-SubCell"/>
</dbReference>
<dbReference type="GO" id="GO:0008982">
    <property type="term" value="F:protein-N(PI)-phosphohistidine-sugar phosphotransferase activity"/>
    <property type="evidence" value="ECO:0007669"/>
    <property type="project" value="UniProtKB-UniRule"/>
</dbReference>
<dbReference type="NCBIfam" id="TIGR00410">
    <property type="entry name" value="lacE"/>
    <property type="match status" value="1"/>
</dbReference>
<evidence type="ECO:0000256" key="1">
    <source>
        <dbReference type="ARBA" id="ARBA00004651"/>
    </source>
</evidence>
<evidence type="ECO:0000256" key="9">
    <source>
        <dbReference type="SAM" id="Phobius"/>
    </source>
</evidence>
<dbReference type="InterPro" id="IPR004796">
    <property type="entry name" value="PTS_IIC_cello"/>
</dbReference>
<dbReference type="PANTHER" id="PTHR33989">
    <property type="match status" value="1"/>
</dbReference>
<dbReference type="InterPro" id="IPR004501">
    <property type="entry name" value="PTS_EIIC_3"/>
</dbReference>
<feature type="transmembrane region" description="Helical" evidence="9">
    <location>
        <begin position="209"/>
        <end position="230"/>
    </location>
</feature>
<keyword evidence="4 8" id="KW-0762">Sugar transport</keyword>
<sequence length="442" mass="47945">MSKFNDALEKHLLPVASKLGSNKILISLRDGIIVAMPLIIIGSIFLVISGIAIPGWIEWLTSTGILEYLTKAVNGTFGLMGLVACFGVAHSIAKQYNTDGVSAGIISMAAFLVVTPNVMTGSKKPEEAIPQIYMGSQGLFVALIIGIISGLIFQWFINRDIKIKMPDQVPPAVSKSFSALIPGAVIIILWLCVYVALDLLPFDNIHKLIINTLGVPLSFLGGSLIGTIILVGLNSMFWFVGIHGANVVNAVMQPIWLKNIDENRLAYQAHPNGDLPHIITQPFIDNFVFMGGSGSTIGLIVVIAVLALKHRASKVTKMMAPLTFIPGLFNINEPTMFGIPVVLNIRLIVPFVLAPMINATITYTAMSTGLVHLTNGTAMPWTMPPILSGFLATGHISGSLVQIICIIIDILLYYPFYRAMEKYNIIAEQEEQNNVTEGHENK</sequence>
<evidence type="ECO:0000259" key="10">
    <source>
        <dbReference type="PROSITE" id="PS51105"/>
    </source>
</evidence>
<evidence type="ECO:0000313" key="12">
    <source>
        <dbReference type="Proteomes" id="UP000075418"/>
    </source>
</evidence>
<dbReference type="EMBL" id="LUGM01000002">
    <property type="protein sequence ID" value="KYH13571.1"/>
    <property type="molecule type" value="Genomic_DNA"/>
</dbReference>
<feature type="transmembrane region" description="Helical" evidence="9">
    <location>
        <begin position="287"/>
        <end position="308"/>
    </location>
</feature>
<organism evidence="11 12">
    <name type="scientific">Staphylococcus kloosii</name>
    <dbReference type="NCBI Taxonomy" id="29384"/>
    <lineage>
        <taxon>Bacteria</taxon>
        <taxon>Bacillati</taxon>
        <taxon>Bacillota</taxon>
        <taxon>Bacilli</taxon>
        <taxon>Bacillales</taxon>
        <taxon>Staphylococcaceae</taxon>
        <taxon>Staphylococcus</taxon>
    </lineage>
</organism>
<evidence type="ECO:0000256" key="6">
    <source>
        <dbReference type="ARBA" id="ARBA00022989"/>
    </source>
</evidence>
<feature type="transmembrane region" description="Helical" evidence="9">
    <location>
        <begin position="69"/>
        <end position="89"/>
    </location>
</feature>
<feature type="transmembrane region" description="Helical" evidence="9">
    <location>
        <begin position="139"/>
        <end position="157"/>
    </location>
</feature>
<feature type="transmembrane region" description="Helical" evidence="9">
    <location>
        <begin position="32"/>
        <end position="57"/>
    </location>
</feature>
<keyword evidence="7 8" id="KW-0472">Membrane</keyword>
<dbReference type="PROSITE" id="PS51105">
    <property type="entry name" value="PTS_EIIC_TYPE_3"/>
    <property type="match status" value="1"/>
</dbReference>
<name>A0A151A2B8_9STAP</name>
<comment type="function">
    <text evidence="8">The phosphoenolpyruvate-dependent sugar phosphotransferase system (PTS), a major carbohydrate active -transport system, catalyzes the phosphorylation of incoming sugar substrates concomitant with their translocation across the cell membrane.</text>
</comment>
<dbReference type="Pfam" id="PF02378">
    <property type="entry name" value="PTS_EIIC"/>
    <property type="match status" value="1"/>
</dbReference>
<evidence type="ECO:0000256" key="5">
    <source>
        <dbReference type="ARBA" id="ARBA00022692"/>
    </source>
</evidence>
<comment type="caution">
    <text evidence="11">The sequence shown here is derived from an EMBL/GenBank/DDBJ whole genome shotgun (WGS) entry which is preliminary data.</text>
</comment>
<dbReference type="GO" id="GO:1901264">
    <property type="term" value="P:carbohydrate derivative transport"/>
    <property type="evidence" value="ECO:0007669"/>
    <property type="project" value="TreeGrafter"/>
</dbReference>
<keyword evidence="6 9" id="KW-1133">Transmembrane helix</keyword>
<dbReference type="AlphaFoldDB" id="A0A151A2B8"/>
<feature type="transmembrane region" description="Helical" evidence="9">
    <location>
        <begin position="386"/>
        <end position="414"/>
    </location>
</feature>
<dbReference type="GO" id="GO:0009401">
    <property type="term" value="P:phosphoenolpyruvate-dependent sugar phosphotransferase system"/>
    <property type="evidence" value="ECO:0007669"/>
    <property type="project" value="InterPro"/>
</dbReference>
<dbReference type="Proteomes" id="UP000075418">
    <property type="component" value="Unassembled WGS sequence"/>
</dbReference>
<evidence type="ECO:0000256" key="3">
    <source>
        <dbReference type="ARBA" id="ARBA00022475"/>
    </source>
</evidence>
<comment type="subcellular location">
    <subcellularLocation>
        <location evidence="1">Cell membrane</location>
        <topology evidence="1">Multi-pass membrane protein</topology>
    </subcellularLocation>
</comment>
<evidence type="ECO:0000256" key="8">
    <source>
        <dbReference type="PIRNR" id="PIRNR006351"/>
    </source>
</evidence>
<keyword evidence="5 9" id="KW-0812">Transmembrane</keyword>
<feature type="domain" description="PTS EIIC type-3" evidence="10">
    <location>
        <begin position="8"/>
        <end position="416"/>
    </location>
</feature>
<accession>A0A151A2B8</accession>
<dbReference type="InterPro" id="IPR051088">
    <property type="entry name" value="PTS_Sugar-EIIC/EIIB"/>
</dbReference>
<evidence type="ECO:0000256" key="4">
    <source>
        <dbReference type="ARBA" id="ARBA00022597"/>
    </source>
</evidence>
<gene>
    <name evidence="11" type="ORF">A0131_01935</name>
</gene>
<dbReference type="PIRSF" id="PIRSF006351">
    <property type="entry name" value="PTS_EIIC-Cellobiose"/>
    <property type="match status" value="1"/>
</dbReference>
<feature type="transmembrane region" description="Helical" evidence="9">
    <location>
        <begin position="101"/>
        <end position="119"/>
    </location>
</feature>
<dbReference type="RefSeq" id="WP_061853802.1">
    <property type="nucleotide sequence ID" value="NZ_LUGM01000002.1"/>
</dbReference>
<feature type="transmembrane region" description="Helical" evidence="9">
    <location>
        <begin position="177"/>
        <end position="197"/>
    </location>
</feature>
<evidence type="ECO:0000256" key="2">
    <source>
        <dbReference type="ARBA" id="ARBA00022448"/>
    </source>
</evidence>
<dbReference type="InterPro" id="IPR003352">
    <property type="entry name" value="PTS_EIIC"/>
</dbReference>
<proteinExistence type="predicted"/>
<keyword evidence="3 8" id="KW-1003">Cell membrane</keyword>
<evidence type="ECO:0000256" key="7">
    <source>
        <dbReference type="ARBA" id="ARBA00023136"/>
    </source>
</evidence>
<reference evidence="11 12" key="1">
    <citation type="submission" date="2016-02" db="EMBL/GenBank/DDBJ databases">
        <title>Draft genome sequence of hydrocarbon degrading Staphylococcus saprophyticus Strain CNV2, isolated from crude-oil contaminated soil from Noonmati Oil Refinery, Guwahati, Assam, India.</title>
        <authorList>
            <person name="Mukherjee A."/>
            <person name="Chettri B."/>
            <person name="Langpoklakpam J."/>
            <person name="Singh A.K."/>
            <person name="Chattopadhyay D.J."/>
        </authorList>
    </citation>
    <scope>NUCLEOTIDE SEQUENCE [LARGE SCALE GENOMIC DNA]</scope>
    <source>
        <strain evidence="11 12">CNV2</strain>
    </source>
</reference>
<feature type="transmembrane region" description="Helical" evidence="9">
    <location>
        <begin position="347"/>
        <end position="366"/>
    </location>
</feature>
<dbReference type="PANTHER" id="PTHR33989:SF4">
    <property type="entry name" value="PTS SYSTEM N,N'-DIACETYLCHITOBIOSE-SPECIFIC EIIC COMPONENT"/>
    <property type="match status" value="1"/>
</dbReference>
<keyword evidence="2 8" id="KW-0813">Transport</keyword>
<evidence type="ECO:0000313" key="11">
    <source>
        <dbReference type="EMBL" id="KYH13571.1"/>
    </source>
</evidence>
<protein>
    <recommendedName>
        <fullName evidence="8">Permease IIC component</fullName>
    </recommendedName>
</protein>